<reference evidence="2 3" key="1">
    <citation type="submission" date="2023-10" db="EMBL/GenBank/DDBJ databases">
        <title>Virgibacillus soli CC-YMP-6 genome.</title>
        <authorList>
            <person name="Miliotis G."/>
            <person name="Sengupta P."/>
            <person name="Hameed A."/>
            <person name="Chuvochina M."/>
            <person name="Mcdonagh F."/>
            <person name="Simpson A.C."/>
            <person name="Singh N.K."/>
            <person name="Rekha P.D."/>
            <person name="Raman K."/>
            <person name="Hugenholtz P."/>
            <person name="Venkateswaran K."/>
        </authorList>
    </citation>
    <scope>NUCLEOTIDE SEQUENCE [LARGE SCALE GENOMIC DNA]</scope>
    <source>
        <strain evidence="2 3">CC-YMP-6</strain>
    </source>
</reference>
<dbReference type="Pfam" id="PF03009">
    <property type="entry name" value="GDPD"/>
    <property type="match status" value="1"/>
</dbReference>
<gene>
    <name evidence="2" type="ORF">RWD45_01130</name>
</gene>
<dbReference type="RefSeq" id="WP_320378304.1">
    <property type="nucleotide sequence ID" value="NZ_JAWDIQ010000001.1"/>
</dbReference>
<protein>
    <submittedName>
        <fullName evidence="2">Glycerophosphodiester phosphodiesterase</fullName>
    </submittedName>
</protein>
<name>A0ABU5CMC2_9BACI</name>
<dbReference type="Proteomes" id="UP001275315">
    <property type="component" value="Unassembled WGS sequence"/>
</dbReference>
<evidence type="ECO:0000313" key="3">
    <source>
        <dbReference type="Proteomes" id="UP001275315"/>
    </source>
</evidence>
<dbReference type="PROSITE" id="PS51704">
    <property type="entry name" value="GP_PDE"/>
    <property type="match status" value="1"/>
</dbReference>
<dbReference type="InterPro" id="IPR030395">
    <property type="entry name" value="GP_PDE_dom"/>
</dbReference>
<dbReference type="EMBL" id="JAWDIQ010000001">
    <property type="protein sequence ID" value="MDY0407490.1"/>
    <property type="molecule type" value="Genomic_DNA"/>
</dbReference>
<dbReference type="SUPFAM" id="SSF51695">
    <property type="entry name" value="PLC-like phosphodiesterases"/>
    <property type="match status" value="1"/>
</dbReference>
<evidence type="ECO:0000259" key="1">
    <source>
        <dbReference type="PROSITE" id="PS51704"/>
    </source>
</evidence>
<feature type="domain" description="GP-PDE" evidence="1">
    <location>
        <begin position="37"/>
        <end position="292"/>
    </location>
</feature>
<dbReference type="CDD" id="cd08561">
    <property type="entry name" value="GDPD_cytoplasmic_ScUgpQ2_like"/>
    <property type="match status" value="1"/>
</dbReference>
<dbReference type="PANTHER" id="PTHR46211:SF14">
    <property type="entry name" value="GLYCEROPHOSPHODIESTER PHOSPHODIESTERASE"/>
    <property type="match status" value="1"/>
</dbReference>
<comment type="caution">
    <text evidence="2">The sequence shown here is derived from an EMBL/GenBank/DDBJ whole genome shotgun (WGS) entry which is preliminary data.</text>
</comment>
<evidence type="ECO:0000313" key="2">
    <source>
        <dbReference type="EMBL" id="MDY0407490.1"/>
    </source>
</evidence>
<dbReference type="InterPro" id="IPR017946">
    <property type="entry name" value="PLC-like_Pdiesterase_TIM-brl"/>
</dbReference>
<proteinExistence type="predicted"/>
<organism evidence="2 3">
    <name type="scientific">Paracerasibacillus soli</name>
    <dbReference type="NCBI Taxonomy" id="480284"/>
    <lineage>
        <taxon>Bacteria</taxon>
        <taxon>Bacillati</taxon>
        <taxon>Bacillota</taxon>
        <taxon>Bacilli</taxon>
        <taxon>Bacillales</taxon>
        <taxon>Bacillaceae</taxon>
        <taxon>Paracerasibacillus</taxon>
    </lineage>
</organism>
<dbReference type="Gene3D" id="3.20.20.190">
    <property type="entry name" value="Phosphatidylinositol (PI) phosphodiesterase"/>
    <property type="match status" value="1"/>
</dbReference>
<accession>A0ABU5CMC2</accession>
<keyword evidence="3" id="KW-1185">Reference proteome</keyword>
<sequence>MEIFILRNEHYSFNWVTIYLLPIKEQTKHPFFENDRPLVMAHQGGLDLAPSSTLEAFQNAANLGVDVIEFDLHITKDGHLVAIHDPTVDRTTDGTGRVNNLTLQEIKSLDAAAHFQDINGKYSFKDKGVKIPTLEEIFQAIPNMKWNIEIKDTNDPEQYRPIAEKLWKTMQKYNLENNVLIVSFDQDIIEMVQDVSGGKAVVAGGRQEVTKFVLLHKLRLNGLYRKNVDAIEIPIQEGPINLMDKKLIRAANKQGIDVHYWTINDRNIMEQLLDLGADGIITDRPDILLDLLKKRGYQ</sequence>
<dbReference type="PANTHER" id="PTHR46211">
    <property type="entry name" value="GLYCEROPHOSPHORYL DIESTER PHOSPHODIESTERASE"/>
    <property type="match status" value="1"/>
</dbReference>